<dbReference type="Pfam" id="PF04683">
    <property type="entry name" value="Rpn13_ADRM1_Pru"/>
    <property type="match status" value="1"/>
</dbReference>
<dbReference type="PANTHER" id="PTHR12225:SF0">
    <property type="entry name" value="PROTEASOMAL UBIQUITIN RECEPTOR ADRM1"/>
    <property type="match status" value="1"/>
</dbReference>
<dbReference type="PANTHER" id="PTHR12225">
    <property type="entry name" value="ADHESION REGULATING MOLECULE 1 110 KDA CELL MEMBRANE GLYCOPROTEIN"/>
    <property type="match status" value="1"/>
</dbReference>
<dbReference type="AlphaFoldDB" id="A0A9P7ZZR3"/>
<comment type="caution">
    <text evidence="8">The sequence shown here is derived from an EMBL/GenBank/DDBJ whole genome shotgun (WGS) entry which is preliminary data.</text>
</comment>
<sequence>MLQRRRHAHSQARSRKRVTISRSSSRSLDERSVPVFYYCEAKRTVLSCVLRLVYMDEEDGLMHFYWKNRTTNTLDDDLILFPGDAELVRVPECTTGRVIMLKFKSSSQKLFFWLQEVNTDRDGIILQQANALINQGMEEAGQYEDEDAVME</sequence>
<dbReference type="Gene3D" id="2.30.29.70">
    <property type="entry name" value="Proteasomal ubiquitin receptor Rpn13/ADRM1"/>
    <property type="match status" value="1"/>
</dbReference>
<evidence type="ECO:0000256" key="6">
    <source>
        <dbReference type="SAM" id="MobiDB-lite"/>
    </source>
</evidence>
<gene>
    <name evidence="8" type="ORF">KVV02_004298</name>
</gene>
<accession>A0A9P7ZZR3</accession>
<dbReference type="InterPro" id="IPR044868">
    <property type="entry name" value="Rpn13/ADRM1_Pru"/>
</dbReference>
<dbReference type="InterPro" id="IPR006773">
    <property type="entry name" value="Rpn13/ADRM1"/>
</dbReference>
<organism evidence="8 9">
    <name type="scientific">Mortierella alpina</name>
    <name type="common">Oleaginous fungus</name>
    <name type="synonym">Mortierella renispora</name>
    <dbReference type="NCBI Taxonomy" id="64518"/>
    <lineage>
        <taxon>Eukaryota</taxon>
        <taxon>Fungi</taxon>
        <taxon>Fungi incertae sedis</taxon>
        <taxon>Mucoromycota</taxon>
        <taxon>Mortierellomycotina</taxon>
        <taxon>Mortierellomycetes</taxon>
        <taxon>Mortierellales</taxon>
        <taxon>Mortierellaceae</taxon>
        <taxon>Mortierella</taxon>
    </lineage>
</organism>
<feature type="region of interest" description="Disordered" evidence="6">
    <location>
        <begin position="1"/>
        <end position="23"/>
    </location>
</feature>
<dbReference type="GO" id="GO:0008541">
    <property type="term" value="C:proteasome regulatory particle, lid subcomplex"/>
    <property type="evidence" value="ECO:0007669"/>
    <property type="project" value="TreeGrafter"/>
</dbReference>
<comment type="subcellular location">
    <subcellularLocation>
        <location evidence="2">Cytoplasm</location>
    </subcellularLocation>
    <subcellularLocation>
        <location evidence="1">Nucleus</location>
    </subcellularLocation>
</comment>
<keyword evidence="5" id="KW-0539">Nucleus</keyword>
<evidence type="ECO:0000259" key="7">
    <source>
        <dbReference type="PROSITE" id="PS51917"/>
    </source>
</evidence>
<dbReference type="GO" id="GO:0061133">
    <property type="term" value="F:endopeptidase activator activity"/>
    <property type="evidence" value="ECO:0007669"/>
    <property type="project" value="TreeGrafter"/>
</dbReference>
<name>A0A9P7ZZR3_MORAP</name>
<feature type="domain" description="Pru" evidence="7">
    <location>
        <begin position="23"/>
        <end position="136"/>
    </location>
</feature>
<evidence type="ECO:0000256" key="5">
    <source>
        <dbReference type="ARBA" id="ARBA00023242"/>
    </source>
</evidence>
<keyword evidence="4" id="KW-0647">Proteasome</keyword>
<keyword evidence="3" id="KW-0963">Cytoplasm</keyword>
<feature type="compositionally biased region" description="Basic residues" evidence="6">
    <location>
        <begin position="1"/>
        <end position="19"/>
    </location>
</feature>
<evidence type="ECO:0000313" key="8">
    <source>
        <dbReference type="EMBL" id="KAG9320161.1"/>
    </source>
</evidence>
<dbReference type="EMBL" id="JAIFTL010000321">
    <property type="protein sequence ID" value="KAG9320161.1"/>
    <property type="molecule type" value="Genomic_DNA"/>
</dbReference>
<dbReference type="GO" id="GO:0070628">
    <property type="term" value="F:proteasome binding"/>
    <property type="evidence" value="ECO:0007669"/>
    <property type="project" value="TreeGrafter"/>
</dbReference>
<evidence type="ECO:0000313" key="9">
    <source>
        <dbReference type="Proteomes" id="UP000717515"/>
    </source>
</evidence>
<dbReference type="CDD" id="cd13314">
    <property type="entry name" value="PH_Rpn13"/>
    <property type="match status" value="1"/>
</dbReference>
<dbReference type="GO" id="GO:0005737">
    <property type="term" value="C:cytoplasm"/>
    <property type="evidence" value="ECO:0007669"/>
    <property type="project" value="UniProtKB-SubCell"/>
</dbReference>
<reference evidence="8" key="1">
    <citation type="submission" date="2021-07" db="EMBL/GenBank/DDBJ databases">
        <title>Draft genome of Mortierella alpina, strain LL118, isolated from an aspen leaf litter sample.</title>
        <authorList>
            <person name="Yang S."/>
            <person name="Vinatzer B.A."/>
        </authorList>
    </citation>
    <scope>NUCLEOTIDE SEQUENCE</scope>
    <source>
        <strain evidence="8">LL118</strain>
    </source>
</reference>
<evidence type="ECO:0000256" key="2">
    <source>
        <dbReference type="ARBA" id="ARBA00004496"/>
    </source>
</evidence>
<dbReference type="Proteomes" id="UP000717515">
    <property type="component" value="Unassembled WGS sequence"/>
</dbReference>
<evidence type="ECO:0000256" key="4">
    <source>
        <dbReference type="ARBA" id="ARBA00022942"/>
    </source>
</evidence>
<protein>
    <recommendedName>
        <fullName evidence="7">Pru domain-containing protein</fullName>
    </recommendedName>
</protein>
<evidence type="ECO:0000256" key="3">
    <source>
        <dbReference type="ARBA" id="ARBA00022490"/>
    </source>
</evidence>
<proteinExistence type="predicted"/>
<dbReference type="InterPro" id="IPR038633">
    <property type="entry name" value="Rpn13/ADRM1_Pru_sf"/>
</dbReference>
<evidence type="ECO:0000256" key="1">
    <source>
        <dbReference type="ARBA" id="ARBA00004123"/>
    </source>
</evidence>
<dbReference type="PROSITE" id="PS51917">
    <property type="entry name" value="PRU"/>
    <property type="match status" value="1"/>
</dbReference>
<dbReference type="GO" id="GO:0005634">
    <property type="term" value="C:nucleus"/>
    <property type="evidence" value="ECO:0007669"/>
    <property type="project" value="UniProtKB-SubCell"/>
</dbReference>